<feature type="transmembrane region" description="Helical" evidence="1">
    <location>
        <begin position="71"/>
        <end position="94"/>
    </location>
</feature>
<sequence>EWFPWAEVAFAIPACLICCLLFAILITVPLPNACKVFLYTNTLALFGIAFCHALIADWTNRNNRGIGLQELHFFPLIMAHQGLCVISAVSLFYLTCERLLLSYCPTFYEVHKWRLLPCLLVAVSLEAIFPLLQFNSIIYHFSMHDKTIFSSSDR</sequence>
<accession>A0AAV5VRL8</accession>
<proteinExistence type="predicted"/>
<reference evidence="2" key="1">
    <citation type="submission" date="2023-10" db="EMBL/GenBank/DDBJ databases">
        <title>Genome assembly of Pristionchus species.</title>
        <authorList>
            <person name="Yoshida K."/>
            <person name="Sommer R.J."/>
        </authorList>
    </citation>
    <scope>NUCLEOTIDE SEQUENCE</scope>
    <source>
        <strain evidence="2">RS5133</strain>
    </source>
</reference>
<feature type="transmembrane region" description="Helical" evidence="1">
    <location>
        <begin position="7"/>
        <end position="30"/>
    </location>
</feature>
<keyword evidence="1" id="KW-1133">Transmembrane helix</keyword>
<evidence type="ECO:0000256" key="1">
    <source>
        <dbReference type="SAM" id="Phobius"/>
    </source>
</evidence>
<keyword evidence="1" id="KW-0472">Membrane</keyword>
<gene>
    <name evidence="2" type="ORF">PFISCL1PPCAC_13427</name>
</gene>
<name>A0AAV5VRL8_9BILA</name>
<protein>
    <submittedName>
        <fullName evidence="2">Uncharacterized protein</fullName>
    </submittedName>
</protein>
<feature type="transmembrane region" description="Helical" evidence="1">
    <location>
        <begin position="114"/>
        <end position="134"/>
    </location>
</feature>
<dbReference type="AlphaFoldDB" id="A0AAV5VRL8"/>
<dbReference type="Proteomes" id="UP001432322">
    <property type="component" value="Unassembled WGS sequence"/>
</dbReference>
<keyword evidence="3" id="KW-1185">Reference proteome</keyword>
<evidence type="ECO:0000313" key="3">
    <source>
        <dbReference type="Proteomes" id="UP001432322"/>
    </source>
</evidence>
<keyword evidence="1" id="KW-0812">Transmembrane</keyword>
<evidence type="ECO:0000313" key="2">
    <source>
        <dbReference type="EMBL" id="GMT22130.1"/>
    </source>
</evidence>
<feature type="non-terminal residue" evidence="2">
    <location>
        <position position="1"/>
    </location>
</feature>
<organism evidence="2 3">
    <name type="scientific">Pristionchus fissidentatus</name>
    <dbReference type="NCBI Taxonomy" id="1538716"/>
    <lineage>
        <taxon>Eukaryota</taxon>
        <taxon>Metazoa</taxon>
        <taxon>Ecdysozoa</taxon>
        <taxon>Nematoda</taxon>
        <taxon>Chromadorea</taxon>
        <taxon>Rhabditida</taxon>
        <taxon>Rhabditina</taxon>
        <taxon>Diplogasteromorpha</taxon>
        <taxon>Diplogasteroidea</taxon>
        <taxon>Neodiplogasteridae</taxon>
        <taxon>Pristionchus</taxon>
    </lineage>
</organism>
<comment type="caution">
    <text evidence="2">The sequence shown here is derived from an EMBL/GenBank/DDBJ whole genome shotgun (WGS) entry which is preliminary data.</text>
</comment>
<feature type="transmembrane region" description="Helical" evidence="1">
    <location>
        <begin position="36"/>
        <end position="59"/>
    </location>
</feature>
<dbReference type="EMBL" id="BTSY01000004">
    <property type="protein sequence ID" value="GMT22130.1"/>
    <property type="molecule type" value="Genomic_DNA"/>
</dbReference>